<organism evidence="2 3">
    <name type="scientific">Rhypophila decipiens</name>
    <dbReference type="NCBI Taxonomy" id="261697"/>
    <lineage>
        <taxon>Eukaryota</taxon>
        <taxon>Fungi</taxon>
        <taxon>Dikarya</taxon>
        <taxon>Ascomycota</taxon>
        <taxon>Pezizomycotina</taxon>
        <taxon>Sordariomycetes</taxon>
        <taxon>Sordariomycetidae</taxon>
        <taxon>Sordariales</taxon>
        <taxon>Naviculisporaceae</taxon>
        <taxon>Rhypophila</taxon>
    </lineage>
</organism>
<comment type="caution">
    <text evidence="2">The sequence shown here is derived from an EMBL/GenBank/DDBJ whole genome shotgun (WGS) entry which is preliminary data.</text>
</comment>
<gene>
    <name evidence="2" type="ORF">QBC37DRAFT_374784</name>
</gene>
<proteinExistence type="predicted"/>
<feature type="compositionally biased region" description="Polar residues" evidence="1">
    <location>
        <begin position="75"/>
        <end position="85"/>
    </location>
</feature>
<feature type="compositionally biased region" description="Basic residues" evidence="1">
    <location>
        <begin position="1"/>
        <end position="15"/>
    </location>
</feature>
<accession>A0AAN7B727</accession>
<dbReference type="EMBL" id="MU858122">
    <property type="protein sequence ID" value="KAK4212724.1"/>
    <property type="molecule type" value="Genomic_DNA"/>
</dbReference>
<keyword evidence="3" id="KW-1185">Reference proteome</keyword>
<feature type="region of interest" description="Disordered" evidence="1">
    <location>
        <begin position="1"/>
        <end position="104"/>
    </location>
</feature>
<reference evidence="2" key="2">
    <citation type="submission" date="2023-05" db="EMBL/GenBank/DDBJ databases">
        <authorList>
            <consortium name="Lawrence Berkeley National Laboratory"/>
            <person name="Steindorff A."/>
            <person name="Hensen N."/>
            <person name="Bonometti L."/>
            <person name="Westerberg I."/>
            <person name="Brannstrom I.O."/>
            <person name="Guillou S."/>
            <person name="Cros-Aarteil S."/>
            <person name="Calhoun S."/>
            <person name="Haridas S."/>
            <person name="Kuo A."/>
            <person name="Mondo S."/>
            <person name="Pangilinan J."/>
            <person name="Riley R."/>
            <person name="Labutti K."/>
            <person name="Andreopoulos B."/>
            <person name="Lipzen A."/>
            <person name="Chen C."/>
            <person name="Yanf M."/>
            <person name="Daum C."/>
            <person name="Ng V."/>
            <person name="Clum A."/>
            <person name="Ohm R."/>
            <person name="Martin F."/>
            <person name="Silar P."/>
            <person name="Natvig D."/>
            <person name="Lalanne C."/>
            <person name="Gautier V."/>
            <person name="Ament-Velasquez S.L."/>
            <person name="Kruys A."/>
            <person name="Hutchinson M.I."/>
            <person name="Powell A.J."/>
            <person name="Barry K."/>
            <person name="Miller A.N."/>
            <person name="Grigoriev I.V."/>
            <person name="Debuchy R."/>
            <person name="Gladieux P."/>
            <person name="Thoren M.H."/>
            <person name="Johannesson H."/>
        </authorList>
    </citation>
    <scope>NUCLEOTIDE SEQUENCE</scope>
    <source>
        <strain evidence="2">PSN293</strain>
    </source>
</reference>
<feature type="compositionally biased region" description="Polar residues" evidence="1">
    <location>
        <begin position="35"/>
        <end position="44"/>
    </location>
</feature>
<protein>
    <submittedName>
        <fullName evidence="2">Uncharacterized protein</fullName>
    </submittedName>
</protein>
<dbReference type="AlphaFoldDB" id="A0AAN7B727"/>
<dbReference type="Proteomes" id="UP001301769">
    <property type="component" value="Unassembled WGS sequence"/>
</dbReference>
<sequence>MPNNRNARRSKKKASRPPSIKAAEEAVASGVTAAPSESQPLSDNTFDEEPASPVDTASADPSCALPEEAGATADPASQDSSSTVPAESHPDGVSEAETAESQDDHQYLSIFGSRVTGVSAEAQSKFLSPEEQAKHLDPVIATYLEKLDARKIVVLALHNMATEDSPEFTEIQEEVNAWVALNIGPPIKKKLCALAAAELGRRYDKEGQLLSLVKEEAVAAEPGKDKAKADKDEQHFQEVYLAARFQVRRDYRRPLRDRDSKSKIVSRCREICKSERGERFAQIVNGVYNSYNKYYKKSWTNWSEEDRHTGWVIHAMQTGANPELVRPWEWGAFGQA</sequence>
<name>A0AAN7B727_9PEZI</name>
<reference evidence="2" key="1">
    <citation type="journal article" date="2023" name="Mol. Phylogenet. Evol.">
        <title>Genome-scale phylogeny and comparative genomics of the fungal order Sordariales.</title>
        <authorList>
            <person name="Hensen N."/>
            <person name="Bonometti L."/>
            <person name="Westerberg I."/>
            <person name="Brannstrom I.O."/>
            <person name="Guillou S."/>
            <person name="Cros-Aarteil S."/>
            <person name="Calhoun S."/>
            <person name="Haridas S."/>
            <person name="Kuo A."/>
            <person name="Mondo S."/>
            <person name="Pangilinan J."/>
            <person name="Riley R."/>
            <person name="LaButti K."/>
            <person name="Andreopoulos B."/>
            <person name="Lipzen A."/>
            <person name="Chen C."/>
            <person name="Yan M."/>
            <person name="Daum C."/>
            <person name="Ng V."/>
            <person name="Clum A."/>
            <person name="Steindorff A."/>
            <person name="Ohm R.A."/>
            <person name="Martin F."/>
            <person name="Silar P."/>
            <person name="Natvig D.O."/>
            <person name="Lalanne C."/>
            <person name="Gautier V."/>
            <person name="Ament-Velasquez S.L."/>
            <person name="Kruys A."/>
            <person name="Hutchinson M.I."/>
            <person name="Powell A.J."/>
            <person name="Barry K."/>
            <person name="Miller A.N."/>
            <person name="Grigoriev I.V."/>
            <person name="Debuchy R."/>
            <person name="Gladieux P."/>
            <person name="Hiltunen Thoren M."/>
            <person name="Johannesson H."/>
        </authorList>
    </citation>
    <scope>NUCLEOTIDE SEQUENCE</scope>
    <source>
        <strain evidence="2">PSN293</strain>
    </source>
</reference>
<evidence type="ECO:0000313" key="3">
    <source>
        <dbReference type="Proteomes" id="UP001301769"/>
    </source>
</evidence>
<evidence type="ECO:0000313" key="2">
    <source>
        <dbReference type="EMBL" id="KAK4212724.1"/>
    </source>
</evidence>
<evidence type="ECO:0000256" key="1">
    <source>
        <dbReference type="SAM" id="MobiDB-lite"/>
    </source>
</evidence>